<dbReference type="NCBIfam" id="NF006421">
    <property type="entry name" value="PRK08673.1"/>
    <property type="match status" value="1"/>
</dbReference>
<dbReference type="GO" id="GO:0016832">
    <property type="term" value="F:aldehyde-lyase activity"/>
    <property type="evidence" value="ECO:0007669"/>
    <property type="project" value="InterPro"/>
</dbReference>
<accession>A0A1F5ZML6</accession>
<dbReference type="EMBL" id="MFJE01000056">
    <property type="protein sequence ID" value="OGG13337.1"/>
    <property type="molecule type" value="Genomic_DNA"/>
</dbReference>
<dbReference type="AlphaFoldDB" id="A0A1F5ZML6"/>
<dbReference type="PANTHER" id="PTHR43018:SF1">
    <property type="entry name" value="PROTEIN AROA(G)"/>
    <property type="match status" value="1"/>
</dbReference>
<comment type="caution">
    <text evidence="3">The sequence shown here is derived from an EMBL/GenBank/DDBJ whole genome shotgun (WGS) entry which is preliminary data.</text>
</comment>
<protein>
    <submittedName>
        <fullName evidence="3">3-deoxy-7-phosphoheptulonate synthase</fullName>
    </submittedName>
</protein>
<dbReference type="GO" id="GO:0009073">
    <property type="term" value="P:aromatic amino acid family biosynthetic process"/>
    <property type="evidence" value="ECO:0007669"/>
    <property type="project" value="InterPro"/>
</dbReference>
<dbReference type="Proteomes" id="UP000177383">
    <property type="component" value="Unassembled WGS sequence"/>
</dbReference>
<dbReference type="Gene3D" id="3.30.70.1140">
    <property type="entry name" value="Phospho-2-dehydro-3-deoxyheptonate aldolase, domain 1"/>
    <property type="match status" value="1"/>
</dbReference>
<sequence>MIIFLKKDITTKVEKKLHELLAFRKVDVISVNRRDQRLLVVTGRFPEMTRREVEVHAAVESILETDRPYKLASKSFKADPTLVKFNGKLRIGGSEIIIMAGPCSVESKSQINQMAKHMKESGTHVLRGGAFKPRTAPYDFQGLGKIGLHFLKNAAKSVGMPIITEVLDVRDIELIERFTDIFQVGTRNMQNYALLKELGKTRKPVLLKRGMWATYKEFLLAAEYILVGGNEQVILCERGIRTHVQETRFTLDLNAVAYLKHETHLPVVVDPSHGTGRANMVRPMSRAAIAAGADGLLLEVHFDPRKSISDADQAISVQELNKLIKEVKLVAKAVG</sequence>
<name>A0A1F5ZML6_9BACT</name>
<dbReference type="InterPro" id="IPR006268">
    <property type="entry name" value="DAHP_syn_2"/>
</dbReference>
<dbReference type="InterPro" id="IPR052899">
    <property type="entry name" value="Class-I_DAHP_synthase"/>
</dbReference>
<dbReference type="STRING" id="1798375.A2773_00900"/>
<feature type="non-terminal residue" evidence="3">
    <location>
        <position position="335"/>
    </location>
</feature>
<evidence type="ECO:0000256" key="1">
    <source>
        <dbReference type="ARBA" id="ARBA00022679"/>
    </source>
</evidence>
<gene>
    <name evidence="3" type="ORF">A2773_00900</name>
</gene>
<dbReference type="NCBIfam" id="NF009239">
    <property type="entry name" value="PRK12595.1"/>
    <property type="match status" value="1"/>
</dbReference>
<reference evidence="3 4" key="1">
    <citation type="journal article" date="2016" name="Nat. Commun.">
        <title>Thousands of microbial genomes shed light on interconnected biogeochemical processes in an aquifer system.</title>
        <authorList>
            <person name="Anantharaman K."/>
            <person name="Brown C.T."/>
            <person name="Hug L.A."/>
            <person name="Sharon I."/>
            <person name="Castelle C.J."/>
            <person name="Probst A.J."/>
            <person name="Thomas B.C."/>
            <person name="Singh A."/>
            <person name="Wilkins M.J."/>
            <person name="Karaoz U."/>
            <person name="Brodie E.L."/>
            <person name="Williams K.H."/>
            <person name="Hubbard S.S."/>
            <person name="Banfield J.F."/>
        </authorList>
    </citation>
    <scope>NUCLEOTIDE SEQUENCE [LARGE SCALE GENOMIC DNA]</scope>
</reference>
<dbReference type="PANTHER" id="PTHR43018">
    <property type="entry name" value="PHOSPHO-2-DEHYDRO-3-DEOXYHEPTONATE ALDOLASE"/>
    <property type="match status" value="1"/>
</dbReference>
<dbReference type="Pfam" id="PF00793">
    <property type="entry name" value="DAHP_synth_1"/>
    <property type="match status" value="1"/>
</dbReference>
<dbReference type="InterPro" id="IPR006218">
    <property type="entry name" value="DAHP1/KDSA"/>
</dbReference>
<dbReference type="GO" id="GO:0016740">
    <property type="term" value="F:transferase activity"/>
    <property type="evidence" value="ECO:0007669"/>
    <property type="project" value="UniProtKB-KW"/>
</dbReference>
<evidence type="ECO:0000313" key="3">
    <source>
        <dbReference type="EMBL" id="OGG13337.1"/>
    </source>
</evidence>
<dbReference type="SUPFAM" id="SSF51569">
    <property type="entry name" value="Aldolase"/>
    <property type="match status" value="1"/>
</dbReference>
<proteinExistence type="predicted"/>
<dbReference type="Gene3D" id="3.20.20.70">
    <property type="entry name" value="Aldolase class I"/>
    <property type="match status" value="1"/>
</dbReference>
<keyword evidence="1" id="KW-0808">Transferase</keyword>
<feature type="domain" description="DAHP synthetase I/KDSA" evidence="2">
    <location>
        <begin position="88"/>
        <end position="327"/>
    </location>
</feature>
<organism evidence="3 4">
    <name type="scientific">Candidatus Gottesmanbacteria bacterium RIFCSPHIGHO2_01_FULL_39_10</name>
    <dbReference type="NCBI Taxonomy" id="1798375"/>
    <lineage>
        <taxon>Bacteria</taxon>
        <taxon>Candidatus Gottesmaniibacteriota</taxon>
    </lineage>
</organism>
<evidence type="ECO:0000313" key="4">
    <source>
        <dbReference type="Proteomes" id="UP000177383"/>
    </source>
</evidence>
<dbReference type="NCBIfam" id="TIGR01361">
    <property type="entry name" value="DAHP_synth_Bsub"/>
    <property type="match status" value="1"/>
</dbReference>
<dbReference type="InterPro" id="IPR013785">
    <property type="entry name" value="Aldolase_TIM"/>
</dbReference>
<evidence type="ECO:0000259" key="2">
    <source>
        <dbReference type="Pfam" id="PF00793"/>
    </source>
</evidence>